<dbReference type="Gene3D" id="3.30.450.20">
    <property type="entry name" value="PAS domain"/>
    <property type="match status" value="1"/>
</dbReference>
<sequence>MVLEQKLVQSTNETILLLLALAESEGKYRDLFENASDLIQSFGMDGHFIYVNRAWKETLGYTESEISNITIFDMIHPDNKFHFLQILARIMAGELVNYIKAELITKDGQKISVEGSINCKL</sequence>
<dbReference type="SMART" id="SM00091">
    <property type="entry name" value="PAS"/>
    <property type="match status" value="1"/>
</dbReference>
<dbReference type="PROSITE" id="PS50112">
    <property type="entry name" value="PAS"/>
    <property type="match status" value="1"/>
</dbReference>
<dbReference type="SUPFAM" id="SSF55785">
    <property type="entry name" value="PYP-like sensor domain (PAS domain)"/>
    <property type="match status" value="1"/>
</dbReference>
<organism evidence="2 3">
    <name type="scientific">Limnospira maxima CS-328</name>
    <dbReference type="NCBI Taxonomy" id="513049"/>
    <lineage>
        <taxon>Bacteria</taxon>
        <taxon>Bacillati</taxon>
        <taxon>Cyanobacteriota</taxon>
        <taxon>Cyanophyceae</taxon>
        <taxon>Oscillatoriophycideae</taxon>
        <taxon>Oscillatoriales</taxon>
        <taxon>Sirenicapillariaceae</taxon>
        <taxon>Limnospira</taxon>
    </lineage>
</organism>
<gene>
    <name evidence="2" type="ORF">AmaxDRAFT_2488</name>
</gene>
<evidence type="ECO:0000313" key="2">
    <source>
        <dbReference type="EMBL" id="EDZ94844.1"/>
    </source>
</evidence>
<dbReference type="Pfam" id="PF08447">
    <property type="entry name" value="PAS_3"/>
    <property type="match status" value="1"/>
</dbReference>
<dbReference type="NCBIfam" id="TIGR00229">
    <property type="entry name" value="sensory_box"/>
    <property type="match status" value="1"/>
</dbReference>
<proteinExistence type="predicted"/>
<dbReference type="AlphaFoldDB" id="B5W145"/>
<evidence type="ECO:0000259" key="1">
    <source>
        <dbReference type="PROSITE" id="PS50112"/>
    </source>
</evidence>
<dbReference type="CDD" id="cd00130">
    <property type="entry name" value="PAS"/>
    <property type="match status" value="1"/>
</dbReference>
<comment type="caution">
    <text evidence="2">The sequence shown here is derived from an EMBL/GenBank/DDBJ whole genome shotgun (WGS) entry which is preliminary data.</text>
</comment>
<name>B5W145_LIMMA</name>
<feature type="domain" description="PAS" evidence="1">
    <location>
        <begin position="24"/>
        <end position="94"/>
    </location>
</feature>
<dbReference type="Proteomes" id="UP000004061">
    <property type="component" value="Unassembled WGS sequence"/>
</dbReference>
<keyword evidence="3" id="KW-1185">Reference proteome</keyword>
<evidence type="ECO:0000313" key="3">
    <source>
        <dbReference type="Proteomes" id="UP000004061"/>
    </source>
</evidence>
<accession>B5W145</accession>
<reference evidence="2 3" key="1">
    <citation type="journal article" date="2011" name="Appl. Environ. Microbiol.">
        <title>Contribution of a Sodium Ion Gradient to Energy Conservation during Fermentation in the Cyanobacterium Arthrospira (Spirulina) maxima CS-328.</title>
        <authorList>
            <person name="Carrieri D."/>
            <person name="Ananyev G."/>
            <person name="Lenz O."/>
            <person name="Bryant D.A."/>
            <person name="Dismukes G.C."/>
        </authorList>
    </citation>
    <scope>NUCLEOTIDE SEQUENCE [LARGE SCALE GENOMIC DNA]</scope>
    <source>
        <strain evidence="2 3">CS-328</strain>
    </source>
</reference>
<dbReference type="InterPro" id="IPR035965">
    <property type="entry name" value="PAS-like_dom_sf"/>
</dbReference>
<dbReference type="InterPro" id="IPR000014">
    <property type="entry name" value="PAS"/>
</dbReference>
<dbReference type="EMBL" id="ABYK01000015">
    <property type="protein sequence ID" value="EDZ94844.1"/>
    <property type="molecule type" value="Genomic_DNA"/>
</dbReference>
<protein>
    <submittedName>
        <fullName evidence="2">Putative PAS/PAC sensor protein</fullName>
    </submittedName>
</protein>
<dbReference type="InterPro" id="IPR013655">
    <property type="entry name" value="PAS_fold_3"/>
</dbReference>